<dbReference type="Proteomes" id="UP000789508">
    <property type="component" value="Unassembled WGS sequence"/>
</dbReference>
<dbReference type="AlphaFoldDB" id="A0A9N9B2D6"/>
<sequence>MPISWCKSLISLIPKKAENLEDINNWRPISLVNSDAKIFMKILANRLNLICEKIVPHQQHGFIKNRSITDAALDIITTMRNQADSSKQHCLVHNLFSNQEAHIIDAGAISKPLRVERGVRQEDPLSPLLYILAFKPLIRNLEEQLQGIKLGNQFFKTSAYADDLTIGIGSPTDWNKTLAALSLYEAASNAKINKTKTKLVPLTTIARRVELSNKNQFVKLEKQGTITILGYNILTNGQSKKDLWTTTINKLKKALDKLLNRNLSFKGKILIAKSLILSKIWYSAYLLPPSRKQQSTELAGLQAPVIKDMLDARLITVWMRLLTSNSMWATYERNRIHYILGEKRNISPTQALNSGNTSTKAWPTEWKPYLKAWTRIKGRVPPTSNWPWNSNELRIEGSKGDELSVKKILELLKESSLLPATLQTSPQAPQHIWLSLKALPLGYRLKHVGPSETGNCIWCLDKLQTIEHFALECPRNIIIWKKAYSFLNVNEEIAIPSSLEDIFQGNNNTCPQA</sequence>
<dbReference type="EMBL" id="CAJVPS010001880">
    <property type="protein sequence ID" value="CAG8553216.1"/>
    <property type="molecule type" value="Genomic_DNA"/>
</dbReference>
<accession>A0A9N9B2D6</accession>
<dbReference type="PANTHER" id="PTHR31635">
    <property type="entry name" value="REVERSE TRANSCRIPTASE DOMAIN-CONTAINING PROTEIN-RELATED"/>
    <property type="match status" value="1"/>
</dbReference>
<evidence type="ECO:0000256" key="1">
    <source>
        <dbReference type="SAM" id="Coils"/>
    </source>
</evidence>
<evidence type="ECO:0000313" key="3">
    <source>
        <dbReference type="EMBL" id="CAG8553216.1"/>
    </source>
</evidence>
<evidence type="ECO:0000259" key="2">
    <source>
        <dbReference type="PROSITE" id="PS50878"/>
    </source>
</evidence>
<dbReference type="Pfam" id="PF00078">
    <property type="entry name" value="RVT_1"/>
    <property type="match status" value="1"/>
</dbReference>
<gene>
    <name evidence="3" type="ORF">ALEPTO_LOCUS5980</name>
</gene>
<dbReference type="PANTHER" id="PTHR31635:SF196">
    <property type="entry name" value="REVERSE TRANSCRIPTASE DOMAIN-CONTAINING PROTEIN-RELATED"/>
    <property type="match status" value="1"/>
</dbReference>
<name>A0A9N9B2D6_9GLOM</name>
<proteinExistence type="predicted"/>
<dbReference type="InterPro" id="IPR000477">
    <property type="entry name" value="RT_dom"/>
</dbReference>
<dbReference type="SUPFAM" id="SSF56672">
    <property type="entry name" value="DNA/RNA polymerases"/>
    <property type="match status" value="1"/>
</dbReference>
<evidence type="ECO:0000313" key="4">
    <source>
        <dbReference type="Proteomes" id="UP000789508"/>
    </source>
</evidence>
<keyword evidence="4" id="KW-1185">Reference proteome</keyword>
<keyword evidence="1" id="KW-0175">Coiled coil</keyword>
<feature type="coiled-coil region" evidence="1">
    <location>
        <begin position="241"/>
        <end position="268"/>
    </location>
</feature>
<dbReference type="CDD" id="cd01650">
    <property type="entry name" value="RT_nLTR_like"/>
    <property type="match status" value="1"/>
</dbReference>
<comment type="caution">
    <text evidence="3">The sequence shown here is derived from an EMBL/GenBank/DDBJ whole genome shotgun (WGS) entry which is preliminary data.</text>
</comment>
<protein>
    <submittedName>
        <fullName evidence="3">2665_t:CDS:1</fullName>
    </submittedName>
</protein>
<dbReference type="OrthoDB" id="2426083at2759"/>
<reference evidence="3" key="1">
    <citation type="submission" date="2021-06" db="EMBL/GenBank/DDBJ databases">
        <authorList>
            <person name="Kallberg Y."/>
            <person name="Tangrot J."/>
            <person name="Rosling A."/>
        </authorList>
    </citation>
    <scope>NUCLEOTIDE SEQUENCE</scope>
    <source>
        <strain evidence="3">FL130A</strain>
    </source>
</reference>
<feature type="domain" description="Reverse transcriptase" evidence="2">
    <location>
        <begin position="1"/>
        <end position="233"/>
    </location>
</feature>
<dbReference type="PROSITE" id="PS50878">
    <property type="entry name" value="RT_POL"/>
    <property type="match status" value="1"/>
</dbReference>
<dbReference type="InterPro" id="IPR043502">
    <property type="entry name" value="DNA/RNA_pol_sf"/>
</dbReference>
<organism evidence="3 4">
    <name type="scientific">Ambispora leptoticha</name>
    <dbReference type="NCBI Taxonomy" id="144679"/>
    <lineage>
        <taxon>Eukaryota</taxon>
        <taxon>Fungi</taxon>
        <taxon>Fungi incertae sedis</taxon>
        <taxon>Mucoromycota</taxon>
        <taxon>Glomeromycotina</taxon>
        <taxon>Glomeromycetes</taxon>
        <taxon>Archaeosporales</taxon>
        <taxon>Ambisporaceae</taxon>
        <taxon>Ambispora</taxon>
    </lineage>
</organism>